<evidence type="ECO:0000313" key="1">
    <source>
        <dbReference type="EMBL" id="KKK55253.1"/>
    </source>
</evidence>
<name>A0A0F8WFB0_9ZZZZ</name>
<protein>
    <submittedName>
        <fullName evidence="1">Uncharacterized protein</fullName>
    </submittedName>
</protein>
<dbReference type="EMBL" id="LAZR01065587">
    <property type="protein sequence ID" value="KKK55253.1"/>
    <property type="molecule type" value="Genomic_DNA"/>
</dbReference>
<comment type="caution">
    <text evidence="1">The sequence shown here is derived from an EMBL/GenBank/DDBJ whole genome shotgun (WGS) entry which is preliminary data.</text>
</comment>
<reference evidence="1" key="1">
    <citation type="journal article" date="2015" name="Nature">
        <title>Complex archaea that bridge the gap between prokaryotes and eukaryotes.</title>
        <authorList>
            <person name="Spang A."/>
            <person name="Saw J.H."/>
            <person name="Jorgensen S.L."/>
            <person name="Zaremba-Niedzwiedzka K."/>
            <person name="Martijn J."/>
            <person name="Lind A.E."/>
            <person name="van Eijk R."/>
            <person name="Schleper C."/>
            <person name="Guy L."/>
            <person name="Ettema T.J."/>
        </authorList>
    </citation>
    <scope>NUCLEOTIDE SEQUENCE</scope>
</reference>
<organism evidence="1">
    <name type="scientific">marine sediment metagenome</name>
    <dbReference type="NCBI Taxonomy" id="412755"/>
    <lineage>
        <taxon>unclassified sequences</taxon>
        <taxon>metagenomes</taxon>
        <taxon>ecological metagenomes</taxon>
    </lineage>
</organism>
<gene>
    <name evidence="1" type="ORF">LCGC14_3076440</name>
</gene>
<feature type="non-terminal residue" evidence="1">
    <location>
        <position position="1"/>
    </location>
</feature>
<sequence>SACHITKTSKGVREVEEFEYKMECDDEAAGEELEAKAVEETEPSEAVS</sequence>
<accession>A0A0F8WFB0</accession>
<dbReference type="AlphaFoldDB" id="A0A0F8WFB0"/>
<proteinExistence type="predicted"/>